<sequence length="131" mass="13735">MPEADPGVRPPYPRRTAISGTGPHPTGIGVVGSYVHTDDPARRPYESRNASATPIYDALYSEYRRAFRALPGDRTGEEDLAFKGFGTGLHGSGAGLGAVAGGRLSPWPAGIRQHAGGLHARALPPAPRRGL</sequence>
<evidence type="ECO:0000313" key="3">
    <source>
        <dbReference type="Proteomes" id="UP000199063"/>
    </source>
</evidence>
<reference evidence="3" key="1">
    <citation type="submission" date="2016-10" db="EMBL/GenBank/DDBJ databases">
        <authorList>
            <person name="Varghese N."/>
            <person name="Submissions S."/>
        </authorList>
    </citation>
    <scope>NUCLEOTIDE SEQUENCE [LARGE SCALE GENOMIC DNA]</scope>
    <source>
        <strain evidence="3">CGMCC 4.7042</strain>
    </source>
</reference>
<feature type="region of interest" description="Disordered" evidence="1">
    <location>
        <begin position="1"/>
        <end position="49"/>
    </location>
</feature>
<name>A0A1H0D6E5_9ACTN</name>
<feature type="compositionally biased region" description="Basic and acidic residues" evidence="1">
    <location>
        <begin position="36"/>
        <end position="46"/>
    </location>
</feature>
<dbReference type="EMBL" id="FNHI01000032">
    <property type="protein sequence ID" value="SDN65744.1"/>
    <property type="molecule type" value="Genomic_DNA"/>
</dbReference>
<dbReference type="Proteomes" id="UP000199063">
    <property type="component" value="Unassembled WGS sequence"/>
</dbReference>
<proteinExistence type="predicted"/>
<dbReference type="STRING" id="1196353.SAMN05444921_13246"/>
<dbReference type="AlphaFoldDB" id="A0A1H0D6E5"/>
<evidence type="ECO:0000256" key="1">
    <source>
        <dbReference type="SAM" id="MobiDB-lite"/>
    </source>
</evidence>
<organism evidence="2 3">
    <name type="scientific">Streptomyces wuyuanensis</name>
    <dbReference type="NCBI Taxonomy" id="1196353"/>
    <lineage>
        <taxon>Bacteria</taxon>
        <taxon>Bacillati</taxon>
        <taxon>Actinomycetota</taxon>
        <taxon>Actinomycetes</taxon>
        <taxon>Kitasatosporales</taxon>
        <taxon>Streptomycetaceae</taxon>
        <taxon>Streptomyces</taxon>
    </lineage>
</organism>
<gene>
    <name evidence="2" type="ORF">SAMN05444921_13246</name>
</gene>
<protein>
    <submittedName>
        <fullName evidence="2">Uncharacterized protein</fullName>
    </submittedName>
</protein>
<evidence type="ECO:0000313" key="2">
    <source>
        <dbReference type="EMBL" id="SDN65744.1"/>
    </source>
</evidence>
<keyword evidence="3" id="KW-1185">Reference proteome</keyword>
<accession>A0A1H0D6E5</accession>